<comment type="caution">
    <text evidence="2">The sequence shown here is derived from an EMBL/GenBank/DDBJ whole genome shotgun (WGS) entry which is preliminary data.</text>
</comment>
<gene>
    <name evidence="2" type="ORF">EJ04DRAFT_97153</name>
</gene>
<dbReference type="EMBL" id="ML996279">
    <property type="protein sequence ID" value="KAF2728460.1"/>
    <property type="molecule type" value="Genomic_DNA"/>
</dbReference>
<feature type="compositionally biased region" description="Polar residues" evidence="1">
    <location>
        <begin position="65"/>
        <end position="82"/>
    </location>
</feature>
<feature type="region of interest" description="Disordered" evidence="1">
    <location>
        <begin position="125"/>
        <end position="153"/>
    </location>
</feature>
<evidence type="ECO:0000313" key="2">
    <source>
        <dbReference type="EMBL" id="KAF2728460.1"/>
    </source>
</evidence>
<accession>A0A9P4UXS5</accession>
<dbReference type="Proteomes" id="UP000799444">
    <property type="component" value="Unassembled WGS sequence"/>
</dbReference>
<proteinExistence type="predicted"/>
<reference evidence="2" key="1">
    <citation type="journal article" date="2020" name="Stud. Mycol.">
        <title>101 Dothideomycetes genomes: a test case for predicting lifestyles and emergence of pathogens.</title>
        <authorList>
            <person name="Haridas S."/>
            <person name="Albert R."/>
            <person name="Binder M."/>
            <person name="Bloem J."/>
            <person name="Labutti K."/>
            <person name="Salamov A."/>
            <person name="Andreopoulos B."/>
            <person name="Baker S."/>
            <person name="Barry K."/>
            <person name="Bills G."/>
            <person name="Bluhm B."/>
            <person name="Cannon C."/>
            <person name="Castanera R."/>
            <person name="Culley D."/>
            <person name="Daum C."/>
            <person name="Ezra D."/>
            <person name="Gonzalez J."/>
            <person name="Henrissat B."/>
            <person name="Kuo A."/>
            <person name="Liang C."/>
            <person name="Lipzen A."/>
            <person name="Lutzoni F."/>
            <person name="Magnuson J."/>
            <person name="Mondo S."/>
            <person name="Nolan M."/>
            <person name="Ohm R."/>
            <person name="Pangilinan J."/>
            <person name="Park H.-J."/>
            <person name="Ramirez L."/>
            <person name="Alfaro M."/>
            <person name="Sun H."/>
            <person name="Tritt A."/>
            <person name="Yoshinaga Y."/>
            <person name="Zwiers L.-H."/>
            <person name="Turgeon B."/>
            <person name="Goodwin S."/>
            <person name="Spatafora J."/>
            <person name="Crous P."/>
            <person name="Grigoriev I."/>
        </authorList>
    </citation>
    <scope>NUCLEOTIDE SEQUENCE</scope>
    <source>
        <strain evidence="2">CBS 125425</strain>
    </source>
</reference>
<evidence type="ECO:0000313" key="3">
    <source>
        <dbReference type="Proteomes" id="UP000799444"/>
    </source>
</evidence>
<sequence length="268" mass="29649">MESLNGQLRALEFCDSWQRRELPACRALSSALDVNRILQGLASVQDKSTTSHQSTPTTTPPLVATRTSESIPQSKQPHTSPSRLEDAEPEHASITTLPTTDINSRDFYESDKWITTIPTTAIPSREFSGSHGLPVSSGLPKNETRSWPGSEHAANSQTVKMAAGLGILSAVIVLSALWKGWRIVQAKKIQRSEGWAKMRTQSRKDETKLADFRSTLTWKSWQPLLNRSGEFAEPYCGLYCGTSEHGYCGPRCLRLAITHPPTSDENKE</sequence>
<dbReference type="AlphaFoldDB" id="A0A9P4UXS5"/>
<evidence type="ECO:0000256" key="1">
    <source>
        <dbReference type="SAM" id="MobiDB-lite"/>
    </source>
</evidence>
<protein>
    <submittedName>
        <fullName evidence="2">Uncharacterized protein</fullName>
    </submittedName>
</protein>
<feature type="region of interest" description="Disordered" evidence="1">
    <location>
        <begin position="44"/>
        <end position="96"/>
    </location>
</feature>
<keyword evidence="3" id="KW-1185">Reference proteome</keyword>
<organism evidence="2 3">
    <name type="scientific">Polyplosphaeria fusca</name>
    <dbReference type="NCBI Taxonomy" id="682080"/>
    <lineage>
        <taxon>Eukaryota</taxon>
        <taxon>Fungi</taxon>
        <taxon>Dikarya</taxon>
        <taxon>Ascomycota</taxon>
        <taxon>Pezizomycotina</taxon>
        <taxon>Dothideomycetes</taxon>
        <taxon>Pleosporomycetidae</taxon>
        <taxon>Pleosporales</taxon>
        <taxon>Tetraplosphaeriaceae</taxon>
        <taxon>Polyplosphaeria</taxon>
    </lineage>
</organism>
<name>A0A9P4UXS5_9PLEO</name>
<feature type="compositionally biased region" description="Low complexity" evidence="1">
    <location>
        <begin position="48"/>
        <end position="61"/>
    </location>
</feature>